<proteinExistence type="predicted"/>
<keyword evidence="7" id="KW-1185">Reference proteome</keyword>
<keyword evidence="5" id="KW-0732">Signal</keyword>
<reference evidence="6 7" key="1">
    <citation type="submission" date="2020-11" db="EMBL/GenBank/DDBJ databases">
        <authorList>
            <person name="Wallbank WR R."/>
            <person name="Pardo Diaz C."/>
            <person name="Kozak K."/>
            <person name="Martin S."/>
            <person name="Jiggins C."/>
            <person name="Moest M."/>
            <person name="Warren A I."/>
            <person name="Generalovic N T."/>
            <person name="Byers J.R.P. K."/>
            <person name="Montejo-Kovacevich G."/>
            <person name="Yen C E."/>
        </authorList>
    </citation>
    <scope>NUCLEOTIDE SEQUENCE [LARGE SCALE GENOMIC DNA]</scope>
</reference>
<dbReference type="Pfam" id="PF13772">
    <property type="entry name" value="AIG2_2"/>
    <property type="match status" value="1"/>
</dbReference>
<keyword evidence="2" id="KW-0456">Lyase</keyword>
<dbReference type="EC" id="4.3.2.9" evidence="1"/>
<dbReference type="PANTHER" id="PTHR12935:SF0">
    <property type="entry name" value="GAMMA-GLUTAMYLCYCLOTRANSFERASE"/>
    <property type="match status" value="1"/>
</dbReference>
<name>A0A7R8YUH3_HERIL</name>
<evidence type="ECO:0000256" key="3">
    <source>
        <dbReference type="PIRSR" id="PIRSR617939-1"/>
    </source>
</evidence>
<accession>A0A7R8YUH3</accession>
<feature type="binding site" evidence="4">
    <location>
        <begin position="45"/>
        <end position="50"/>
    </location>
    <ligand>
        <name>substrate</name>
    </ligand>
</feature>
<dbReference type="Gene3D" id="3.10.490.10">
    <property type="entry name" value="Gamma-glutamyl cyclotransferase-like"/>
    <property type="match status" value="1"/>
</dbReference>
<dbReference type="OrthoDB" id="2924818at2759"/>
<evidence type="ECO:0000256" key="2">
    <source>
        <dbReference type="ARBA" id="ARBA00023239"/>
    </source>
</evidence>
<dbReference type="FunCoup" id="A0A7R8YUH3">
    <property type="interactions" value="20"/>
</dbReference>
<feature type="signal peptide" evidence="5">
    <location>
        <begin position="1"/>
        <end position="20"/>
    </location>
</feature>
<dbReference type="Proteomes" id="UP000594454">
    <property type="component" value="Chromosome 2"/>
</dbReference>
<dbReference type="InterPro" id="IPR036568">
    <property type="entry name" value="GGCT-like_sf"/>
</dbReference>
<dbReference type="InterPro" id="IPR013024">
    <property type="entry name" value="GGCT-like"/>
</dbReference>
<dbReference type="AlphaFoldDB" id="A0A7R8YUH3"/>
<dbReference type="SUPFAM" id="SSF110857">
    <property type="entry name" value="Gamma-glutamyl cyclotransferase-like"/>
    <property type="match status" value="1"/>
</dbReference>
<dbReference type="CDD" id="cd06661">
    <property type="entry name" value="GGCT_like"/>
    <property type="match status" value="1"/>
</dbReference>
<feature type="chain" id="PRO_5030532444" description="gamma-glutamylcyclotransferase" evidence="5">
    <location>
        <begin position="21"/>
        <end position="217"/>
    </location>
</feature>
<evidence type="ECO:0000256" key="5">
    <source>
        <dbReference type="SAM" id="SignalP"/>
    </source>
</evidence>
<feature type="binding site" evidence="4">
    <location>
        <position position="172"/>
    </location>
    <ligand>
        <name>substrate</name>
    </ligand>
</feature>
<evidence type="ECO:0000256" key="4">
    <source>
        <dbReference type="PIRSR" id="PIRSR617939-2"/>
    </source>
</evidence>
<evidence type="ECO:0000313" key="7">
    <source>
        <dbReference type="Proteomes" id="UP000594454"/>
    </source>
</evidence>
<evidence type="ECO:0000313" key="6">
    <source>
        <dbReference type="EMBL" id="CAD7082754.1"/>
    </source>
</evidence>
<dbReference type="InterPro" id="IPR017939">
    <property type="entry name" value="G-Glutamylcylcotransferase"/>
</dbReference>
<protein>
    <recommendedName>
        <fullName evidence="1">gamma-glutamylcyclotransferase</fullName>
        <ecNumber evidence="1">4.3.2.9</ecNumber>
    </recommendedName>
</protein>
<dbReference type="InParanoid" id="A0A7R8YUH3"/>
<feature type="active site" description="Proton acceptor" evidence="3">
    <location>
        <position position="120"/>
    </location>
</feature>
<dbReference type="GO" id="GO:0003839">
    <property type="term" value="F:gamma-glutamylcyclotransferase activity"/>
    <property type="evidence" value="ECO:0007669"/>
    <property type="project" value="UniProtKB-EC"/>
</dbReference>
<dbReference type="PANTHER" id="PTHR12935">
    <property type="entry name" value="GAMMA-GLUTAMYLCYCLOTRANSFERASE"/>
    <property type="match status" value="1"/>
</dbReference>
<dbReference type="OMA" id="APHDYVM"/>
<gene>
    <name evidence="6" type="ORF">HERILL_LOCUS5764</name>
</gene>
<dbReference type="EMBL" id="LR899010">
    <property type="protein sequence ID" value="CAD7082754.1"/>
    <property type="molecule type" value="Genomic_DNA"/>
</dbReference>
<sequence length="217" mass="24777">MNLIILFCLLFTIILKYGDSAAFNTATGKENEMVLPEIVGNKFLYFGFGSNLLLKRIRIQNKTAVRKNIGKLKDYELDFYTNSTRWQGAPATIVPRLEKTVWGAVWEIDLNHMDDLDKQEGVDQGVYIPISVPIETPDGQTLICRAYRLTKLPPELRENEPIPFDRQPSSTYLKTIIKGAIESGLPEKYIEFLKHFKHNGNTVESIEKDLELSEIVI</sequence>
<evidence type="ECO:0000256" key="1">
    <source>
        <dbReference type="ARBA" id="ARBA00012346"/>
    </source>
</evidence>
<organism evidence="6 7">
    <name type="scientific">Hermetia illucens</name>
    <name type="common">Black soldier fly</name>
    <dbReference type="NCBI Taxonomy" id="343691"/>
    <lineage>
        <taxon>Eukaryota</taxon>
        <taxon>Metazoa</taxon>
        <taxon>Ecdysozoa</taxon>
        <taxon>Arthropoda</taxon>
        <taxon>Hexapoda</taxon>
        <taxon>Insecta</taxon>
        <taxon>Pterygota</taxon>
        <taxon>Neoptera</taxon>
        <taxon>Endopterygota</taxon>
        <taxon>Diptera</taxon>
        <taxon>Brachycera</taxon>
        <taxon>Stratiomyomorpha</taxon>
        <taxon>Stratiomyidae</taxon>
        <taxon>Hermetiinae</taxon>
        <taxon>Hermetia</taxon>
    </lineage>
</organism>